<keyword evidence="2" id="KW-1185">Reference proteome</keyword>
<dbReference type="OrthoDB" id="5204337at2759"/>
<gene>
    <name evidence="1" type="ORF">F5X68DRAFT_231894</name>
</gene>
<dbReference type="SUPFAM" id="SSF160104">
    <property type="entry name" value="Acetoacetate decarboxylase-like"/>
    <property type="match status" value="1"/>
</dbReference>
<sequence length="292" mass="32594">MSFVATADQVKVFEEFSSKPSFSQEAIIVDFTTTEEFVRSVLPPNFEPGDTPTGHILLSCMESRLCGEFDCAIVSLDVKFRGVSGTYMLEIIVSGDTPVTWGREVWGECKKTGTCRMWRSGNHRYAYAERNGVRLIELEGEFGDDLPPRKRCNNNFEIKAYPDSQGRGLQWEPVVSVLRVEEDDARRSVGKGRLVVRGSATDPLHSIPILSIGDFEYVSGRADYTVVENHELGSGQAYMPYLIGRHYEDLRVFKVGGEWAKLGDEEVELENCPIQRLSTPSSKNGVKGAHIA</sequence>
<dbReference type="EMBL" id="JAGSXJ010000011">
    <property type="protein sequence ID" value="KAH6687426.1"/>
    <property type="molecule type" value="Genomic_DNA"/>
</dbReference>
<dbReference type="Proteomes" id="UP000770015">
    <property type="component" value="Unassembled WGS sequence"/>
</dbReference>
<dbReference type="GO" id="GO:0016829">
    <property type="term" value="F:lyase activity"/>
    <property type="evidence" value="ECO:0007669"/>
    <property type="project" value="InterPro"/>
</dbReference>
<evidence type="ECO:0008006" key="3">
    <source>
        <dbReference type="Google" id="ProtNLM"/>
    </source>
</evidence>
<name>A0A9P9A8P4_9PEZI</name>
<protein>
    <recommendedName>
        <fullName evidence="3">Acetoacetate decarboxylase</fullName>
    </recommendedName>
</protein>
<accession>A0A9P9A8P4</accession>
<evidence type="ECO:0000313" key="2">
    <source>
        <dbReference type="Proteomes" id="UP000770015"/>
    </source>
</evidence>
<reference evidence="1" key="1">
    <citation type="journal article" date="2021" name="Nat. Commun.">
        <title>Genetic determinants of endophytism in the Arabidopsis root mycobiome.</title>
        <authorList>
            <person name="Mesny F."/>
            <person name="Miyauchi S."/>
            <person name="Thiergart T."/>
            <person name="Pickel B."/>
            <person name="Atanasova L."/>
            <person name="Karlsson M."/>
            <person name="Huettel B."/>
            <person name="Barry K.W."/>
            <person name="Haridas S."/>
            <person name="Chen C."/>
            <person name="Bauer D."/>
            <person name="Andreopoulos W."/>
            <person name="Pangilinan J."/>
            <person name="LaButti K."/>
            <person name="Riley R."/>
            <person name="Lipzen A."/>
            <person name="Clum A."/>
            <person name="Drula E."/>
            <person name="Henrissat B."/>
            <person name="Kohler A."/>
            <person name="Grigoriev I.V."/>
            <person name="Martin F.M."/>
            <person name="Hacquard S."/>
        </authorList>
    </citation>
    <scope>NUCLEOTIDE SEQUENCE</scope>
    <source>
        <strain evidence="1">MPI-SDFR-AT-0117</strain>
    </source>
</reference>
<comment type="caution">
    <text evidence="1">The sequence shown here is derived from an EMBL/GenBank/DDBJ whole genome shotgun (WGS) entry which is preliminary data.</text>
</comment>
<dbReference type="Pfam" id="PF06314">
    <property type="entry name" value="ADC"/>
    <property type="match status" value="1"/>
</dbReference>
<proteinExistence type="predicted"/>
<organism evidence="1 2">
    <name type="scientific">Plectosphaerella plurivora</name>
    <dbReference type="NCBI Taxonomy" id="936078"/>
    <lineage>
        <taxon>Eukaryota</taxon>
        <taxon>Fungi</taxon>
        <taxon>Dikarya</taxon>
        <taxon>Ascomycota</taxon>
        <taxon>Pezizomycotina</taxon>
        <taxon>Sordariomycetes</taxon>
        <taxon>Hypocreomycetidae</taxon>
        <taxon>Glomerellales</taxon>
        <taxon>Plectosphaerellaceae</taxon>
        <taxon>Plectosphaerella</taxon>
    </lineage>
</organism>
<dbReference type="AlphaFoldDB" id="A0A9P9A8P4"/>
<dbReference type="InterPro" id="IPR010451">
    <property type="entry name" value="Acetoacetate_decarboxylase"/>
</dbReference>
<dbReference type="InterPro" id="IPR023375">
    <property type="entry name" value="ADC_dom_sf"/>
</dbReference>
<evidence type="ECO:0000313" key="1">
    <source>
        <dbReference type="EMBL" id="KAH6687426.1"/>
    </source>
</evidence>
<dbReference type="Gene3D" id="2.40.400.10">
    <property type="entry name" value="Acetoacetate decarboxylase-like"/>
    <property type="match status" value="1"/>
</dbReference>